<keyword evidence="4" id="KW-0472">Membrane</keyword>
<proteinExistence type="predicted"/>
<dbReference type="GO" id="GO:0006355">
    <property type="term" value="P:regulation of DNA-templated transcription"/>
    <property type="evidence" value="ECO:0007669"/>
    <property type="project" value="InterPro"/>
</dbReference>
<dbReference type="InterPro" id="IPR016032">
    <property type="entry name" value="Sig_transdc_resp-reg_C-effctor"/>
</dbReference>
<feature type="transmembrane region" description="Helical" evidence="4">
    <location>
        <begin position="139"/>
        <end position="156"/>
    </location>
</feature>
<feature type="transmembrane region" description="Helical" evidence="4">
    <location>
        <begin position="357"/>
        <end position="375"/>
    </location>
</feature>
<accession>A0A2K2U6T1</accession>
<organism evidence="6 7">
    <name type="scientific">Rubneribacter badeniensis</name>
    <dbReference type="NCBI Taxonomy" id="2070688"/>
    <lineage>
        <taxon>Bacteria</taxon>
        <taxon>Bacillati</taxon>
        <taxon>Actinomycetota</taxon>
        <taxon>Coriobacteriia</taxon>
        <taxon>Eggerthellales</taxon>
        <taxon>Eggerthellaceae</taxon>
        <taxon>Rubneribacter</taxon>
    </lineage>
</organism>
<sequence>MDAVKMIGDQRFLRAAAGLAACLVLFGEGSSISSRAGIETFAVMTGTNPLSGGITIMAAFFAVAVFSQAAGRLLATKSFLVGDGVANAAGAVLVLSGAIGIPGSEVLAPAGGLAIGFSSTLLLVRWADVLVPRGARESSLCLACAMLMVVAYDVLAKALVDIAFAVSVVVLCAFSPWLLALAASEGRGEEEARAIAEYRGVVPVWLSFATVALYAVAMGGVQVGGAGQNTLFEGIAELLASAGIAIDAGIVIAAVAILLGARFLHGNNMSFFRLTILALLSVALYLSAALAANWGVVNLVIMTVARMLIFAYVWALFSTPARTMSPMRLFSVGWLLFLVPNMLITRLGLVVSGGQGSSAAFELALAVALLLLFVFEFTPLLTSRYANEDGAESPGAAAEPKDAFAARIAALVDHGRLTPREQDVLVALARGRSAQYIADTFVVSKETARAHIRHIYQKLAVHSREELMDLVEEGMPRPDQRTAVNSPVSESIT</sequence>
<dbReference type="Gene3D" id="1.10.10.10">
    <property type="entry name" value="Winged helix-like DNA-binding domain superfamily/Winged helix DNA-binding domain"/>
    <property type="match status" value="1"/>
</dbReference>
<comment type="caution">
    <text evidence="6">The sequence shown here is derived from an EMBL/GenBank/DDBJ whole genome shotgun (WGS) entry which is preliminary data.</text>
</comment>
<evidence type="ECO:0000256" key="3">
    <source>
        <dbReference type="ARBA" id="ARBA00023163"/>
    </source>
</evidence>
<evidence type="ECO:0000256" key="1">
    <source>
        <dbReference type="ARBA" id="ARBA00023015"/>
    </source>
</evidence>
<dbReference type="InterPro" id="IPR000792">
    <property type="entry name" value="Tscrpt_reg_LuxR_C"/>
</dbReference>
<dbReference type="Proteomes" id="UP000236488">
    <property type="component" value="Unassembled WGS sequence"/>
</dbReference>
<feature type="transmembrane region" description="Helical" evidence="4">
    <location>
        <begin position="204"/>
        <end position="226"/>
    </location>
</feature>
<dbReference type="InterPro" id="IPR036388">
    <property type="entry name" value="WH-like_DNA-bd_sf"/>
</dbReference>
<feature type="transmembrane region" description="Helical" evidence="4">
    <location>
        <begin position="329"/>
        <end position="351"/>
    </location>
</feature>
<evidence type="ECO:0000313" key="6">
    <source>
        <dbReference type="EMBL" id="PNV65984.1"/>
    </source>
</evidence>
<dbReference type="PRINTS" id="PR00038">
    <property type="entry name" value="HTHLUXR"/>
</dbReference>
<keyword evidence="4" id="KW-1133">Transmembrane helix</keyword>
<dbReference type="AlphaFoldDB" id="A0A2K2U6T1"/>
<dbReference type="CDD" id="cd06170">
    <property type="entry name" value="LuxR_C_like"/>
    <property type="match status" value="1"/>
</dbReference>
<feature type="transmembrane region" description="Helical" evidence="4">
    <location>
        <begin position="238"/>
        <end position="259"/>
    </location>
</feature>
<evidence type="ECO:0000259" key="5">
    <source>
        <dbReference type="PROSITE" id="PS50043"/>
    </source>
</evidence>
<feature type="transmembrane region" description="Helical" evidence="4">
    <location>
        <begin position="296"/>
        <end position="317"/>
    </location>
</feature>
<evidence type="ECO:0000256" key="4">
    <source>
        <dbReference type="SAM" id="Phobius"/>
    </source>
</evidence>
<feature type="transmembrane region" description="Helical" evidence="4">
    <location>
        <begin position="50"/>
        <end position="67"/>
    </location>
</feature>
<feature type="transmembrane region" description="Helical" evidence="4">
    <location>
        <begin position="79"/>
        <end position="101"/>
    </location>
</feature>
<gene>
    <name evidence="6" type="ORF">C2L80_03705</name>
</gene>
<evidence type="ECO:0000256" key="2">
    <source>
        <dbReference type="ARBA" id="ARBA00023125"/>
    </source>
</evidence>
<feature type="transmembrane region" description="Helical" evidence="4">
    <location>
        <begin position="271"/>
        <end position="290"/>
    </location>
</feature>
<reference evidence="6 7" key="1">
    <citation type="journal article" date="2018" name="Int. J. Syst. Evol. Microbiol.">
        <title>Rubneribacter badeniensis gen. nov., sp. nov. and Enteroscipio rubneri gen. nov., sp. nov., new members of the Eggerthellaceae isolated from human faeces.</title>
        <authorList>
            <person name="Danylec N."/>
            <person name="Gobl A."/>
            <person name="Stoll D.A."/>
            <person name="Hetzer B."/>
            <person name="Kulling S.E."/>
            <person name="Huch M."/>
        </authorList>
    </citation>
    <scope>NUCLEOTIDE SEQUENCE [LARGE SCALE GENOMIC DNA]</scope>
    <source>
        <strain evidence="6 7">ResAG-85</strain>
    </source>
</reference>
<dbReference type="SUPFAM" id="SSF46894">
    <property type="entry name" value="C-terminal effector domain of the bipartite response regulators"/>
    <property type="match status" value="1"/>
</dbReference>
<keyword evidence="2" id="KW-0238">DNA-binding</keyword>
<keyword evidence="3" id="KW-0804">Transcription</keyword>
<dbReference type="SMART" id="SM00421">
    <property type="entry name" value="HTH_LUXR"/>
    <property type="match status" value="1"/>
</dbReference>
<dbReference type="RefSeq" id="WP_103262677.1">
    <property type="nucleotide sequence ID" value="NZ_PPEL01000011.1"/>
</dbReference>
<dbReference type="PROSITE" id="PS50043">
    <property type="entry name" value="HTH_LUXR_2"/>
    <property type="match status" value="1"/>
</dbReference>
<evidence type="ECO:0000313" key="7">
    <source>
        <dbReference type="Proteomes" id="UP000236488"/>
    </source>
</evidence>
<dbReference type="PANTHER" id="PTHR44688">
    <property type="entry name" value="DNA-BINDING TRANSCRIPTIONAL ACTIVATOR DEVR_DOSR"/>
    <property type="match status" value="1"/>
</dbReference>
<dbReference type="EMBL" id="PPEL01000011">
    <property type="protein sequence ID" value="PNV65984.1"/>
    <property type="molecule type" value="Genomic_DNA"/>
</dbReference>
<feature type="transmembrane region" description="Helical" evidence="4">
    <location>
        <begin position="162"/>
        <end position="183"/>
    </location>
</feature>
<dbReference type="GO" id="GO:0003677">
    <property type="term" value="F:DNA binding"/>
    <property type="evidence" value="ECO:0007669"/>
    <property type="project" value="UniProtKB-KW"/>
</dbReference>
<dbReference type="Pfam" id="PF00196">
    <property type="entry name" value="GerE"/>
    <property type="match status" value="1"/>
</dbReference>
<feature type="transmembrane region" description="Helical" evidence="4">
    <location>
        <begin position="107"/>
        <end position="127"/>
    </location>
</feature>
<protein>
    <recommendedName>
        <fullName evidence="5">HTH luxR-type domain-containing protein</fullName>
    </recommendedName>
</protein>
<feature type="domain" description="HTH luxR-type" evidence="5">
    <location>
        <begin position="410"/>
        <end position="475"/>
    </location>
</feature>
<dbReference type="PANTHER" id="PTHR44688:SF16">
    <property type="entry name" value="DNA-BINDING TRANSCRIPTIONAL ACTIVATOR DEVR_DOSR"/>
    <property type="match status" value="1"/>
</dbReference>
<name>A0A2K2U6T1_9ACTN</name>
<keyword evidence="7" id="KW-1185">Reference proteome</keyword>
<keyword evidence="4" id="KW-0812">Transmembrane</keyword>
<keyword evidence="1" id="KW-0805">Transcription regulation</keyword>